<dbReference type="OrthoDB" id="1091931at2"/>
<dbReference type="InterPro" id="IPR012337">
    <property type="entry name" value="RNaseH-like_sf"/>
</dbReference>
<dbReference type="InterPro" id="IPR047658">
    <property type="entry name" value="IS4-like_transpos"/>
</dbReference>
<organism evidence="2">
    <name type="scientific">Cyanothece sp. (strain PCC 7425 / ATCC 29141)</name>
    <dbReference type="NCBI Taxonomy" id="395961"/>
    <lineage>
        <taxon>Bacteria</taxon>
        <taxon>Bacillati</taxon>
        <taxon>Cyanobacteriota</taxon>
        <taxon>Cyanophyceae</taxon>
        <taxon>Gomontiellales</taxon>
        <taxon>Cyanothecaceae</taxon>
        <taxon>Cyanothece</taxon>
    </lineage>
</organism>
<dbReference type="EMBL" id="CP001345">
    <property type="protein sequence ID" value="ACL47636.1"/>
    <property type="molecule type" value="Genomic_DNA"/>
</dbReference>
<evidence type="ECO:0000259" key="1">
    <source>
        <dbReference type="Pfam" id="PF01609"/>
    </source>
</evidence>
<dbReference type="GO" id="GO:0003677">
    <property type="term" value="F:DNA binding"/>
    <property type="evidence" value="ECO:0007669"/>
    <property type="project" value="InterPro"/>
</dbReference>
<sequence length="354" mass="40624">MNQHKRLVALLKPHLGWHGARLNFLALFLLALVRVKTVNLSALAVGLSGQVEKDSNYKRLQRFFRLFEMDYTVVAHAVVALMRIPQPWVLSLDRTEWEFGSHHYNILMLGIVHEGVAFPVVWTMLDKQGNSNTEERIDLLERLTRIFPHAEITYLTGDREFIGQVWVSYLRLSPAVPFRLRLRCSDRIAREAESLKASVLFAHLPVGESQVLKGRCRVWGYEVGVAALRLQDGELLVVIGPQAQEESLIADYAARWGIETLFGILKTRGFCLESTHFTEAQRLSKLLALLALALCWTMLTGLWLHQHKPLSIKKHDRRAKSLFRYGFDHLRHIILHLDSQTSQFFEVLQLLSCT</sequence>
<gene>
    <name evidence="2" type="ordered locus">Cyan7425_5377</name>
</gene>
<dbReference type="Pfam" id="PF01609">
    <property type="entry name" value="DDE_Tnp_1"/>
    <property type="match status" value="1"/>
</dbReference>
<keyword evidence="2" id="KW-0614">Plasmid</keyword>
<dbReference type="GO" id="GO:0004803">
    <property type="term" value="F:transposase activity"/>
    <property type="evidence" value="ECO:0007669"/>
    <property type="project" value="InterPro"/>
</dbReference>
<geneLocation type="plasmid" evidence="2">
    <name>pP742501</name>
</geneLocation>
<accession>B8HYY8</accession>
<feature type="domain" description="Transposase IS4-like" evidence="1">
    <location>
        <begin position="87"/>
        <end position="296"/>
    </location>
</feature>
<reference evidence="2" key="1">
    <citation type="submission" date="2009-01" db="EMBL/GenBank/DDBJ databases">
        <title>Complete sequence of plasmid1 Cyanothece sp. PCC 7425.</title>
        <authorList>
            <consortium name="US DOE Joint Genome Institute"/>
            <person name="Lucas S."/>
            <person name="Copeland A."/>
            <person name="Lapidus A."/>
            <person name="Glavina del Rio T."/>
            <person name="Dalin E."/>
            <person name="Tice H."/>
            <person name="Bruce D."/>
            <person name="Goodwin L."/>
            <person name="Pitluck S."/>
            <person name="Sims D."/>
            <person name="Meineke L."/>
            <person name="Brettin T."/>
            <person name="Detter J.C."/>
            <person name="Han C."/>
            <person name="Larimer F."/>
            <person name="Land M."/>
            <person name="Hauser L."/>
            <person name="Kyrpides N."/>
            <person name="Ovchinnikova G."/>
            <person name="Liberton M."/>
            <person name="Stoeckel J."/>
            <person name="Banerjee A."/>
            <person name="Singh A."/>
            <person name="Page L."/>
            <person name="Sato H."/>
            <person name="Zhao L."/>
            <person name="Sherman L."/>
            <person name="Pakrasi H."/>
            <person name="Richardson P."/>
        </authorList>
    </citation>
    <scope>NUCLEOTIDE SEQUENCE</scope>
    <source>
        <strain evidence="2">PCC 7425</strain>
        <plasmid evidence="2">pP742501</plasmid>
    </source>
</reference>
<dbReference type="KEGG" id="cyn:Cyan7425_5377"/>
<dbReference type="InterPro" id="IPR002559">
    <property type="entry name" value="Transposase_11"/>
</dbReference>
<dbReference type="NCBIfam" id="NF033591">
    <property type="entry name" value="transpos_IS4_2"/>
    <property type="match status" value="1"/>
</dbReference>
<proteinExistence type="predicted"/>
<name>B8HYY8_CYAP4</name>
<protein>
    <submittedName>
        <fullName evidence="2">Transposase IS4 family protein</fullName>
    </submittedName>
</protein>
<evidence type="ECO:0000313" key="2">
    <source>
        <dbReference type="EMBL" id="ACL47636.1"/>
    </source>
</evidence>
<dbReference type="AlphaFoldDB" id="B8HYY8"/>
<dbReference type="GO" id="GO:0006313">
    <property type="term" value="P:DNA transposition"/>
    <property type="evidence" value="ECO:0007669"/>
    <property type="project" value="InterPro"/>
</dbReference>
<dbReference type="HOGENOM" id="CLU_058184_2_0_3"/>
<dbReference type="SUPFAM" id="SSF53098">
    <property type="entry name" value="Ribonuclease H-like"/>
    <property type="match status" value="1"/>
</dbReference>